<feature type="transmembrane region" description="Helical" evidence="9">
    <location>
        <begin position="58"/>
        <end position="76"/>
    </location>
</feature>
<feature type="transmembrane region" description="Helical" evidence="9">
    <location>
        <begin position="33"/>
        <end position="52"/>
    </location>
</feature>
<evidence type="ECO:0000256" key="1">
    <source>
        <dbReference type="ARBA" id="ARBA00004651"/>
    </source>
</evidence>
<organism evidence="11 12">
    <name type="scientific">Propylenella binzhouense</name>
    <dbReference type="NCBI Taxonomy" id="2555902"/>
    <lineage>
        <taxon>Bacteria</taxon>
        <taxon>Pseudomonadati</taxon>
        <taxon>Pseudomonadota</taxon>
        <taxon>Alphaproteobacteria</taxon>
        <taxon>Hyphomicrobiales</taxon>
        <taxon>Propylenellaceae</taxon>
        <taxon>Propylenella</taxon>
    </lineage>
</organism>
<evidence type="ECO:0000256" key="5">
    <source>
        <dbReference type="ARBA" id="ARBA00022692"/>
    </source>
</evidence>
<feature type="transmembrane region" description="Helical" evidence="9">
    <location>
        <begin position="88"/>
        <end position="114"/>
    </location>
</feature>
<reference evidence="11" key="1">
    <citation type="submission" date="2019-03" db="EMBL/GenBank/DDBJ databases">
        <title>Afifella sp. nov., isolated from activated sludge.</title>
        <authorList>
            <person name="Li Q."/>
            <person name="Liu Y."/>
        </authorList>
    </citation>
    <scope>NUCLEOTIDE SEQUENCE</scope>
    <source>
        <strain evidence="11">L72</strain>
    </source>
</reference>
<dbReference type="OrthoDB" id="9810759at2"/>
<feature type="domain" description="Cation/H+ exchanger transmembrane" evidence="10">
    <location>
        <begin position="17"/>
        <end position="389"/>
    </location>
</feature>
<keyword evidence="4" id="KW-1003">Cell membrane</keyword>
<feature type="transmembrane region" description="Helical" evidence="9">
    <location>
        <begin position="300"/>
        <end position="324"/>
    </location>
</feature>
<dbReference type="GO" id="GO:0005886">
    <property type="term" value="C:plasma membrane"/>
    <property type="evidence" value="ECO:0007669"/>
    <property type="project" value="UniProtKB-SubCell"/>
</dbReference>
<dbReference type="Proteomes" id="UP000773614">
    <property type="component" value="Unassembled WGS sequence"/>
</dbReference>
<name>A0A964T7S3_9HYPH</name>
<dbReference type="Gene3D" id="1.20.1530.20">
    <property type="match status" value="1"/>
</dbReference>
<keyword evidence="12" id="KW-1185">Reference proteome</keyword>
<dbReference type="Pfam" id="PF00999">
    <property type="entry name" value="Na_H_Exchanger"/>
    <property type="match status" value="1"/>
</dbReference>
<evidence type="ECO:0000256" key="8">
    <source>
        <dbReference type="ARBA" id="ARBA00023136"/>
    </source>
</evidence>
<feature type="transmembrane region" description="Helical" evidence="9">
    <location>
        <begin position="275"/>
        <end position="294"/>
    </location>
</feature>
<dbReference type="GO" id="GO:1902600">
    <property type="term" value="P:proton transmembrane transport"/>
    <property type="evidence" value="ECO:0007669"/>
    <property type="project" value="InterPro"/>
</dbReference>
<feature type="transmembrane region" description="Helical" evidence="9">
    <location>
        <begin position="120"/>
        <end position="139"/>
    </location>
</feature>
<accession>A0A964T7S3</accession>
<feature type="transmembrane region" description="Helical" evidence="9">
    <location>
        <begin position="227"/>
        <end position="254"/>
    </location>
</feature>
<evidence type="ECO:0000256" key="9">
    <source>
        <dbReference type="SAM" id="Phobius"/>
    </source>
</evidence>
<gene>
    <name evidence="11" type="ORF">E4O86_18130</name>
</gene>
<proteinExistence type="predicted"/>
<dbReference type="PANTHER" id="PTHR32507:SF7">
    <property type="entry name" value="K(+)_H(+) ANTIPORTER NHAP2"/>
    <property type="match status" value="1"/>
</dbReference>
<feature type="transmembrane region" description="Helical" evidence="9">
    <location>
        <begin position="6"/>
        <end position="26"/>
    </location>
</feature>
<dbReference type="InterPro" id="IPR006153">
    <property type="entry name" value="Cation/H_exchanger_TM"/>
</dbReference>
<keyword evidence="8 9" id="KW-0472">Membrane</keyword>
<comment type="subcellular location">
    <subcellularLocation>
        <location evidence="1">Cell membrane</location>
        <topology evidence="1">Multi-pass membrane protein</topology>
    </subcellularLocation>
</comment>
<comment type="caution">
    <text evidence="11">The sequence shown here is derived from an EMBL/GenBank/DDBJ whole genome shotgun (WGS) entry which is preliminary data.</text>
</comment>
<keyword evidence="7" id="KW-0406">Ion transport</keyword>
<dbReference type="EMBL" id="SPKJ01000085">
    <property type="protein sequence ID" value="MYZ49630.1"/>
    <property type="molecule type" value="Genomic_DNA"/>
</dbReference>
<dbReference type="NCBIfam" id="NF003715">
    <property type="entry name" value="PRK05326.1-2"/>
    <property type="match status" value="1"/>
</dbReference>
<keyword evidence="6 9" id="KW-1133">Transmembrane helix</keyword>
<protein>
    <submittedName>
        <fullName evidence="11">Potassium/proton antiporter</fullName>
    </submittedName>
</protein>
<keyword evidence="2" id="KW-0813">Transport</keyword>
<feature type="transmembrane region" description="Helical" evidence="9">
    <location>
        <begin position="362"/>
        <end position="384"/>
    </location>
</feature>
<dbReference type="InterPro" id="IPR038770">
    <property type="entry name" value="Na+/solute_symporter_sf"/>
</dbReference>
<evidence type="ECO:0000256" key="3">
    <source>
        <dbReference type="ARBA" id="ARBA00022449"/>
    </source>
</evidence>
<evidence type="ECO:0000256" key="6">
    <source>
        <dbReference type="ARBA" id="ARBA00022989"/>
    </source>
</evidence>
<dbReference type="AlphaFoldDB" id="A0A964T7S3"/>
<feature type="transmembrane region" description="Helical" evidence="9">
    <location>
        <begin position="336"/>
        <end position="356"/>
    </location>
</feature>
<dbReference type="GO" id="GO:0015297">
    <property type="term" value="F:antiporter activity"/>
    <property type="evidence" value="ECO:0007669"/>
    <property type="project" value="UniProtKB-KW"/>
</dbReference>
<dbReference type="PANTHER" id="PTHR32507">
    <property type="entry name" value="NA(+)/H(+) ANTIPORTER 1"/>
    <property type="match status" value="1"/>
</dbReference>
<feature type="transmembrane region" description="Helical" evidence="9">
    <location>
        <begin position="189"/>
        <end position="215"/>
    </location>
</feature>
<evidence type="ECO:0000313" key="11">
    <source>
        <dbReference type="EMBL" id="MYZ49630.1"/>
    </source>
</evidence>
<evidence type="ECO:0000256" key="7">
    <source>
        <dbReference type="ARBA" id="ARBA00023065"/>
    </source>
</evidence>
<evidence type="ECO:0000256" key="2">
    <source>
        <dbReference type="ARBA" id="ARBA00022448"/>
    </source>
</evidence>
<evidence type="ECO:0000313" key="12">
    <source>
        <dbReference type="Proteomes" id="UP000773614"/>
    </source>
</evidence>
<dbReference type="RefSeq" id="WP_161141971.1">
    <property type="nucleotide sequence ID" value="NZ_SPKJ01000085.1"/>
</dbReference>
<keyword evidence="3" id="KW-0050">Antiport</keyword>
<dbReference type="NCBIfam" id="NF003714">
    <property type="entry name" value="PRK05326.1-1"/>
    <property type="match status" value="1"/>
</dbReference>
<evidence type="ECO:0000256" key="4">
    <source>
        <dbReference type="ARBA" id="ARBA00022475"/>
    </source>
</evidence>
<sequence length="598" mass="63687">MLHLLNISILTGAVLVAAAIFSSLAARRFGAPLLLIFLLVGLVAGEDGLGLEFDNADLAYSIGTVALAIILFDSGFGTRLSTIRQAALPAFVLATVGVLLTAGLTALAAAFLFGFGWLEALLLGAIVSSTDAAAVFFLLRVGGIRLRERVRSTLEIESGSNDPMAVFLTVTLVELIGARSGLADATGALLGAFVLQMGLGLVLGALGGVLLVRIINRLDMDPGLYPILALAAALVLFALTSLLGGSGFLAVYVAGLYAGNKRLKNLASLQRFQEGMTWLAQIVMFLVLGLLATPSEFPAIVLPAIALAVFLIFVARPVAVWLCLLPFRFPRSESAFVAWVGLRGAVSILLAILPLAEAIPDGQLYFNVAFVMVLVSLVVQGWTIRPMAKRLGLIVPPRIGPVDKVELDLPGRSTHELVVYHVAADSPVARGGRIPRWARPSLVVRKGQSHRYAYAGRVEPGDHVYIFAAPRYVPLLDRLFANPATLDPEDEHFFGAFFVDPQHTVGELQMAYGADPGAAPPSTPIGQFIAERLGGRAEIGDRVSCGTIDLIVREIDPDGRPTGVGIVIEPEPEEGLARSPLLRNLVEIAAMVRQRIRR</sequence>
<dbReference type="NCBIfam" id="NF003716">
    <property type="entry name" value="PRK05326.1-3"/>
    <property type="match status" value="1"/>
</dbReference>
<evidence type="ECO:0000259" key="10">
    <source>
        <dbReference type="Pfam" id="PF00999"/>
    </source>
</evidence>
<keyword evidence="5 9" id="KW-0812">Transmembrane</keyword>